<proteinExistence type="predicted"/>
<reference evidence="1 2" key="1">
    <citation type="submission" date="2014-02" db="EMBL/GenBank/DDBJ databases">
        <title>The genome sequence of Colletotrichum fioriniae PJ7.</title>
        <authorList>
            <person name="Baroncelli R."/>
            <person name="Thon M.R."/>
        </authorList>
    </citation>
    <scope>NUCLEOTIDE SEQUENCE [LARGE SCALE GENOMIC DNA]</scope>
    <source>
        <strain evidence="1 2">PJ7</strain>
    </source>
</reference>
<name>A0A010RMD2_9PEZI</name>
<keyword evidence="2" id="KW-1185">Reference proteome</keyword>
<dbReference type="KEGG" id="cfj:CFIO01_03035"/>
<organism evidence="1 2">
    <name type="scientific">Colletotrichum fioriniae PJ7</name>
    <dbReference type="NCBI Taxonomy" id="1445577"/>
    <lineage>
        <taxon>Eukaryota</taxon>
        <taxon>Fungi</taxon>
        <taxon>Dikarya</taxon>
        <taxon>Ascomycota</taxon>
        <taxon>Pezizomycotina</taxon>
        <taxon>Sordariomycetes</taxon>
        <taxon>Hypocreomycetidae</taxon>
        <taxon>Glomerellales</taxon>
        <taxon>Glomerellaceae</taxon>
        <taxon>Colletotrichum</taxon>
        <taxon>Colletotrichum acutatum species complex</taxon>
    </lineage>
</organism>
<dbReference type="EMBL" id="JARH01000366">
    <property type="protein sequence ID" value="EXF81576.1"/>
    <property type="molecule type" value="Genomic_DNA"/>
</dbReference>
<dbReference type="HOGENOM" id="CLU_1864966_0_0_1"/>
<comment type="caution">
    <text evidence="1">The sequence shown here is derived from an EMBL/GenBank/DDBJ whole genome shotgun (WGS) entry which is preliminary data.</text>
</comment>
<dbReference type="AlphaFoldDB" id="A0A010RMD2"/>
<evidence type="ECO:0000313" key="1">
    <source>
        <dbReference type="EMBL" id="EXF81576.1"/>
    </source>
</evidence>
<sequence length="137" mass="15203">MADQVLSQRRPRGGAKCLAQNPFATVGVVGPFLATGSDLSKHLTRSNTPEHIKPKTARVFQQPRPNVWVHHVRIYFRPQNFPPLTPFYEGAPKPVNVLVNAWSLALGGVSQTYQQPTIVIRWNSPTAACLKLPTESH</sequence>
<dbReference type="Proteomes" id="UP000020467">
    <property type="component" value="Unassembled WGS sequence"/>
</dbReference>
<accession>A0A010RMD2</accession>
<protein>
    <submittedName>
        <fullName evidence="1">Uncharacterized protein</fullName>
    </submittedName>
</protein>
<evidence type="ECO:0000313" key="2">
    <source>
        <dbReference type="Proteomes" id="UP000020467"/>
    </source>
</evidence>
<gene>
    <name evidence="1" type="ORF">CFIO01_03035</name>
</gene>